<keyword evidence="1" id="KW-0732">Signal</keyword>
<organism evidence="3 4">
    <name type="scientific">Breoghania corrubedonensis</name>
    <dbReference type="NCBI Taxonomy" id="665038"/>
    <lineage>
        <taxon>Bacteria</taxon>
        <taxon>Pseudomonadati</taxon>
        <taxon>Pseudomonadota</taxon>
        <taxon>Alphaproteobacteria</taxon>
        <taxon>Hyphomicrobiales</taxon>
        <taxon>Stappiaceae</taxon>
        <taxon>Breoghania</taxon>
    </lineage>
</organism>
<evidence type="ECO:0000256" key="1">
    <source>
        <dbReference type="ARBA" id="ARBA00022729"/>
    </source>
</evidence>
<dbReference type="RefSeq" id="WP_245926642.1">
    <property type="nucleotide sequence ID" value="NZ_QAYG01000001.1"/>
</dbReference>
<dbReference type="GO" id="GO:0005886">
    <property type="term" value="C:plasma membrane"/>
    <property type="evidence" value="ECO:0007669"/>
    <property type="project" value="InterPro"/>
</dbReference>
<dbReference type="Gene3D" id="3.40.50.2300">
    <property type="match status" value="2"/>
</dbReference>
<dbReference type="AlphaFoldDB" id="A0A2T5VFY6"/>
<dbReference type="InterPro" id="IPR006311">
    <property type="entry name" value="TAT_signal"/>
</dbReference>
<dbReference type="PROSITE" id="PS51318">
    <property type="entry name" value="TAT"/>
    <property type="match status" value="1"/>
</dbReference>
<sequence>MAILKSMTRRSVLASGAALGAGLAVTLSGTRAVLADTPLKVAGIHASPVENAWNSRLHEALLAAAKDGVIEYEFSEGVSGTDYPRAMREYAEKGVDLIVGESYAVEREARQVAKDYPDVAFLMGSSGEASGDNFGVFGTWNFDGAYLAGMLAGKMTKTNVVGSVGAIPIPEVNLLINAFNAGVHEVNPECKTLVSFIGTFFDPPKAREAGLAEIDAGADILFGERIGTADAAKERGIKAVGSLIDYTDRYPDTVFANAMWYFRPILDAAVADVKAGKPVGKIYTAYGLMKDGGSDIVYTKGVAPKEAEEAMEKRRAEIKAGTFEVPRDMSEPK</sequence>
<protein>
    <submittedName>
        <fullName evidence="3">Nucleoside-binding protein</fullName>
    </submittedName>
</protein>
<accession>A0A2T5VFY6</accession>
<gene>
    <name evidence="3" type="ORF">C8N35_101682</name>
</gene>
<feature type="domain" description="ABC transporter substrate-binding protein PnrA-like" evidence="2">
    <location>
        <begin position="51"/>
        <end position="313"/>
    </location>
</feature>
<evidence type="ECO:0000259" key="2">
    <source>
        <dbReference type="Pfam" id="PF02608"/>
    </source>
</evidence>
<dbReference type="PANTHER" id="PTHR43208">
    <property type="entry name" value="ABC TRANSPORTER SUBSTRATE-BINDING PROTEIN"/>
    <property type="match status" value="1"/>
</dbReference>
<keyword evidence="4" id="KW-1185">Reference proteome</keyword>
<dbReference type="Pfam" id="PF02608">
    <property type="entry name" value="Bmp"/>
    <property type="match status" value="1"/>
</dbReference>
<dbReference type="CDD" id="cd06304">
    <property type="entry name" value="PBP1_BmpA_Med_PnrA-like"/>
    <property type="match status" value="1"/>
</dbReference>
<dbReference type="PANTHER" id="PTHR43208:SF1">
    <property type="entry name" value="ABC TRANSPORTER SUBSTRATE-BINDING PROTEIN"/>
    <property type="match status" value="1"/>
</dbReference>
<evidence type="ECO:0000313" key="4">
    <source>
        <dbReference type="Proteomes" id="UP000244081"/>
    </source>
</evidence>
<name>A0A2T5VFY6_9HYPH</name>
<comment type="caution">
    <text evidence="3">The sequence shown here is derived from an EMBL/GenBank/DDBJ whole genome shotgun (WGS) entry which is preliminary data.</text>
</comment>
<dbReference type="EMBL" id="QAYG01000001">
    <property type="protein sequence ID" value="PTW62636.1"/>
    <property type="molecule type" value="Genomic_DNA"/>
</dbReference>
<dbReference type="InterPro" id="IPR003760">
    <property type="entry name" value="PnrA-like"/>
</dbReference>
<evidence type="ECO:0000313" key="3">
    <source>
        <dbReference type="EMBL" id="PTW62636.1"/>
    </source>
</evidence>
<dbReference type="Proteomes" id="UP000244081">
    <property type="component" value="Unassembled WGS sequence"/>
</dbReference>
<proteinExistence type="predicted"/>
<reference evidence="3 4" key="1">
    <citation type="submission" date="2018-04" db="EMBL/GenBank/DDBJ databases">
        <title>Genomic Encyclopedia of Archaeal and Bacterial Type Strains, Phase II (KMG-II): from individual species to whole genera.</title>
        <authorList>
            <person name="Goeker M."/>
        </authorList>
    </citation>
    <scope>NUCLEOTIDE SEQUENCE [LARGE SCALE GENOMIC DNA]</scope>
    <source>
        <strain evidence="3 4">DSM 23382</strain>
    </source>
</reference>
<dbReference type="InterPro" id="IPR052910">
    <property type="entry name" value="ABC-Purine-Binding"/>
</dbReference>